<dbReference type="Proteomes" id="UP001551695">
    <property type="component" value="Unassembled WGS sequence"/>
</dbReference>
<dbReference type="Gene3D" id="3.40.50.720">
    <property type="entry name" value="NAD(P)-binding Rossmann-like Domain"/>
    <property type="match status" value="1"/>
</dbReference>
<dbReference type="InterPro" id="IPR020843">
    <property type="entry name" value="ER"/>
</dbReference>
<comment type="caution">
    <text evidence="2">The sequence shown here is derived from an EMBL/GenBank/DDBJ whole genome shotgun (WGS) entry which is preliminary data.</text>
</comment>
<protein>
    <submittedName>
        <fullName evidence="2">NADP-dependent oxidoreductase</fullName>
        <ecNumber evidence="2">1.-.-.-</ecNumber>
    </submittedName>
</protein>
<name>A0ABV3FRE0_9NOCA</name>
<dbReference type="CDD" id="cd05289">
    <property type="entry name" value="MDR_like_2"/>
    <property type="match status" value="1"/>
</dbReference>
<keyword evidence="3" id="KW-1185">Reference proteome</keyword>
<dbReference type="RefSeq" id="WP_355088624.1">
    <property type="nucleotide sequence ID" value="NZ_JBEXKW010000046.1"/>
</dbReference>
<sequence length="322" mass="33999">MNVSTMRAVLVQRYGGPEVLVEQTVARPDPGPGDVLVRVHAAGLNPLDLYRRAGYAAIPESLRPTPPTLPFIPGVDLSGTVVAVGDRVTRWAVGDEVFGLVRFPSRDDGGRAYAEYATAPEDDLARKPSRLDHIQAAAAPLVVLTAHQFLTEHTGVGAGDTVLVNGAAGGVGHILVQLAARAGASVVAIASGRHRAFLTELGVERFIDYTSTPVEDWPRDVDYLFDSVGGPRSSRLTAVVRDGGTIMPVFYGDYGTERGITVRTGQVRSHGAQLAEMAELFDAGALRVGVDSVFPLAEAAAAHRRAEAGHIRGKIVLTVDGA</sequence>
<dbReference type="InterPro" id="IPR013154">
    <property type="entry name" value="ADH-like_N"/>
</dbReference>
<dbReference type="GO" id="GO:0016491">
    <property type="term" value="F:oxidoreductase activity"/>
    <property type="evidence" value="ECO:0007669"/>
    <property type="project" value="UniProtKB-KW"/>
</dbReference>
<keyword evidence="2" id="KW-0560">Oxidoreductase</keyword>
<evidence type="ECO:0000313" key="3">
    <source>
        <dbReference type="Proteomes" id="UP001551695"/>
    </source>
</evidence>
<organism evidence="2 3">
    <name type="scientific">Nocardia aurea</name>
    <dbReference type="NCBI Taxonomy" id="2144174"/>
    <lineage>
        <taxon>Bacteria</taxon>
        <taxon>Bacillati</taxon>
        <taxon>Actinomycetota</taxon>
        <taxon>Actinomycetes</taxon>
        <taxon>Mycobacteriales</taxon>
        <taxon>Nocardiaceae</taxon>
        <taxon>Nocardia</taxon>
    </lineage>
</organism>
<accession>A0ABV3FRE0</accession>
<proteinExistence type="predicted"/>
<gene>
    <name evidence="2" type="ORF">AB0I48_10545</name>
</gene>
<dbReference type="EC" id="1.-.-.-" evidence="2"/>
<dbReference type="Pfam" id="PF13602">
    <property type="entry name" value="ADH_zinc_N_2"/>
    <property type="match status" value="1"/>
</dbReference>
<dbReference type="InterPro" id="IPR011032">
    <property type="entry name" value="GroES-like_sf"/>
</dbReference>
<dbReference type="InterPro" id="IPR036291">
    <property type="entry name" value="NAD(P)-bd_dom_sf"/>
</dbReference>
<dbReference type="Gene3D" id="3.90.180.10">
    <property type="entry name" value="Medium-chain alcohol dehydrogenases, catalytic domain"/>
    <property type="match status" value="1"/>
</dbReference>
<evidence type="ECO:0000313" key="2">
    <source>
        <dbReference type="EMBL" id="MEV0707993.1"/>
    </source>
</evidence>
<dbReference type="EMBL" id="JBFAKC010000004">
    <property type="protein sequence ID" value="MEV0707993.1"/>
    <property type="molecule type" value="Genomic_DNA"/>
</dbReference>
<dbReference type="InterPro" id="IPR052585">
    <property type="entry name" value="Lipid_raft_assoc_Zn_ADH"/>
</dbReference>
<dbReference type="SUPFAM" id="SSF50129">
    <property type="entry name" value="GroES-like"/>
    <property type="match status" value="1"/>
</dbReference>
<evidence type="ECO:0000259" key="1">
    <source>
        <dbReference type="SMART" id="SM00829"/>
    </source>
</evidence>
<dbReference type="PANTHER" id="PTHR43482:SF1">
    <property type="entry name" value="PROTEIN AST1-RELATED"/>
    <property type="match status" value="1"/>
</dbReference>
<dbReference type="SUPFAM" id="SSF51735">
    <property type="entry name" value="NAD(P)-binding Rossmann-fold domains"/>
    <property type="match status" value="1"/>
</dbReference>
<dbReference type="Pfam" id="PF08240">
    <property type="entry name" value="ADH_N"/>
    <property type="match status" value="1"/>
</dbReference>
<feature type="domain" description="Enoyl reductase (ER)" evidence="1">
    <location>
        <begin position="15"/>
        <end position="317"/>
    </location>
</feature>
<reference evidence="2 3" key="1">
    <citation type="submission" date="2024-06" db="EMBL/GenBank/DDBJ databases">
        <title>The Natural Products Discovery Center: Release of the First 8490 Sequenced Strains for Exploring Actinobacteria Biosynthetic Diversity.</title>
        <authorList>
            <person name="Kalkreuter E."/>
            <person name="Kautsar S.A."/>
            <person name="Yang D."/>
            <person name="Bader C.D."/>
            <person name="Teijaro C.N."/>
            <person name="Fluegel L."/>
            <person name="Davis C.M."/>
            <person name="Simpson J.R."/>
            <person name="Lauterbach L."/>
            <person name="Steele A.D."/>
            <person name="Gui C."/>
            <person name="Meng S."/>
            <person name="Li G."/>
            <person name="Viehrig K."/>
            <person name="Ye F."/>
            <person name="Su P."/>
            <person name="Kiefer A.F."/>
            <person name="Nichols A."/>
            <person name="Cepeda A.J."/>
            <person name="Yan W."/>
            <person name="Fan B."/>
            <person name="Jiang Y."/>
            <person name="Adhikari A."/>
            <person name="Zheng C.-J."/>
            <person name="Schuster L."/>
            <person name="Cowan T.M."/>
            <person name="Smanski M.J."/>
            <person name="Chevrette M.G."/>
            <person name="De Carvalho L.P.S."/>
            <person name="Shen B."/>
        </authorList>
    </citation>
    <scope>NUCLEOTIDE SEQUENCE [LARGE SCALE GENOMIC DNA]</scope>
    <source>
        <strain evidence="2 3">NPDC050403</strain>
    </source>
</reference>
<dbReference type="SMART" id="SM00829">
    <property type="entry name" value="PKS_ER"/>
    <property type="match status" value="1"/>
</dbReference>
<dbReference type="PANTHER" id="PTHR43482">
    <property type="entry name" value="PROTEIN AST1-RELATED"/>
    <property type="match status" value="1"/>
</dbReference>